<dbReference type="SUPFAM" id="SSF47413">
    <property type="entry name" value="lambda repressor-like DNA-binding domains"/>
    <property type="match status" value="1"/>
</dbReference>
<dbReference type="PANTHER" id="PTHR37038">
    <property type="entry name" value="TRANSCRIPTIONAL REGULATOR-RELATED"/>
    <property type="match status" value="1"/>
</dbReference>
<keyword evidence="3" id="KW-1185">Reference proteome</keyword>
<dbReference type="InterPro" id="IPR010982">
    <property type="entry name" value="Lambda_DNA-bd_dom_sf"/>
</dbReference>
<organism evidence="2 3">
    <name type="scientific">Secundilactobacillus oryzae JCM 18671</name>
    <dbReference type="NCBI Taxonomy" id="1291743"/>
    <lineage>
        <taxon>Bacteria</taxon>
        <taxon>Bacillati</taxon>
        <taxon>Bacillota</taxon>
        <taxon>Bacilli</taxon>
        <taxon>Lactobacillales</taxon>
        <taxon>Lactobacillaceae</taxon>
        <taxon>Secundilactobacillus</taxon>
    </lineage>
</organism>
<dbReference type="EMBL" id="BBJM01000002">
    <property type="protein sequence ID" value="GAK47120.1"/>
    <property type="molecule type" value="Genomic_DNA"/>
</dbReference>
<dbReference type="Gene3D" id="1.25.40.10">
    <property type="entry name" value="Tetratricopeptide repeat domain"/>
    <property type="match status" value="1"/>
</dbReference>
<accession>A0A081BGF2</accession>
<keyword evidence="2" id="KW-0238">DNA-binding</keyword>
<dbReference type="InterPro" id="IPR053163">
    <property type="entry name" value="HTH-type_regulator_Rgg"/>
</dbReference>
<dbReference type="PROSITE" id="PS50943">
    <property type="entry name" value="HTH_CROC1"/>
    <property type="match status" value="1"/>
</dbReference>
<dbReference type="PANTHER" id="PTHR37038:SF14">
    <property type="entry name" value="TRANSCRIPTIONAL ACTIVATOR"/>
    <property type="match status" value="1"/>
</dbReference>
<dbReference type="STRING" id="1291743.LOSG293_020580"/>
<dbReference type="OrthoDB" id="1150409at2"/>
<dbReference type="Pfam" id="PF01381">
    <property type="entry name" value="HTH_3"/>
    <property type="match status" value="1"/>
</dbReference>
<proteinExistence type="predicted"/>
<evidence type="ECO:0000313" key="2">
    <source>
        <dbReference type="EMBL" id="GAK47120.1"/>
    </source>
</evidence>
<sequence length="286" mass="32719">MNIEKFIETRKKLGYTQTTLASGICTQATISKFEKNGKMISTTILVKLCNRLGLSLNDIFPDMESENRDYSKLLDQAEFDLITSDYEDAFKQLDQIEFDQLNSADRKMQFLYVRGFSLALSGDLEKEAIFCFEQILNGLDESHETIYSQLAYVGLGLTYAQAGDAERAEFFFAKMPERLSQITKSDTSTIWKRMSMLFYTGEFYASVGDYETSDSLLQEVISRSSERHVTFYTARAQFQLAKNWFDEGEDLAKAKAMLRDADAFARFNHNDKLLAAIRQLSVQNKS</sequence>
<gene>
    <name evidence="2" type="ORF">LOSG293_020580</name>
</gene>
<dbReference type="SUPFAM" id="SSF48452">
    <property type="entry name" value="TPR-like"/>
    <property type="match status" value="1"/>
</dbReference>
<dbReference type="CDD" id="cd00093">
    <property type="entry name" value="HTH_XRE"/>
    <property type="match status" value="1"/>
</dbReference>
<evidence type="ECO:0000313" key="3">
    <source>
        <dbReference type="Proteomes" id="UP000028700"/>
    </source>
</evidence>
<dbReference type="RefSeq" id="WP_034526009.1">
    <property type="nucleotide sequence ID" value="NZ_BBJM01000002.1"/>
</dbReference>
<dbReference type="GO" id="GO:0003677">
    <property type="term" value="F:DNA binding"/>
    <property type="evidence" value="ECO:0007669"/>
    <property type="project" value="UniProtKB-KW"/>
</dbReference>
<dbReference type="InterPro" id="IPR001387">
    <property type="entry name" value="Cro/C1-type_HTH"/>
</dbReference>
<protein>
    <submittedName>
        <fullName evidence="2">DNA-binding protein</fullName>
    </submittedName>
</protein>
<dbReference type="AlphaFoldDB" id="A0A081BGF2"/>
<comment type="caution">
    <text evidence="2">The sequence shown here is derived from an EMBL/GenBank/DDBJ whole genome shotgun (WGS) entry which is preliminary data.</text>
</comment>
<name>A0A081BGF2_9LACO</name>
<dbReference type="SMART" id="SM00530">
    <property type="entry name" value="HTH_XRE"/>
    <property type="match status" value="1"/>
</dbReference>
<reference evidence="2" key="1">
    <citation type="journal article" date="2014" name="Genome Announc.">
        <title>Draft Genome Sequence of Lactobacillus oryzae Strain SG293T.</title>
        <authorList>
            <person name="Tanizawa Y."/>
            <person name="Fujisawa T."/>
            <person name="Mochizuki T."/>
            <person name="Kaminuma E."/>
            <person name="Nakamura Y."/>
            <person name="Tohno M."/>
        </authorList>
    </citation>
    <scope>NUCLEOTIDE SEQUENCE [LARGE SCALE GENOMIC DNA]</scope>
    <source>
        <strain evidence="2">SG293</strain>
    </source>
</reference>
<dbReference type="eggNOG" id="COG1396">
    <property type="taxonomic scope" value="Bacteria"/>
</dbReference>
<dbReference type="Proteomes" id="UP000028700">
    <property type="component" value="Unassembled WGS sequence"/>
</dbReference>
<feature type="domain" description="HTH cro/C1-type" evidence="1">
    <location>
        <begin position="10"/>
        <end position="59"/>
    </location>
</feature>
<evidence type="ECO:0000259" key="1">
    <source>
        <dbReference type="PROSITE" id="PS50943"/>
    </source>
</evidence>
<dbReference type="InterPro" id="IPR011990">
    <property type="entry name" value="TPR-like_helical_dom_sf"/>
</dbReference>